<organism evidence="2 3">
    <name type="scientific">Micromonas commoda (strain RCC299 / NOUM17 / CCMP2709)</name>
    <name type="common">Picoplanktonic green alga</name>
    <dbReference type="NCBI Taxonomy" id="296587"/>
    <lineage>
        <taxon>Eukaryota</taxon>
        <taxon>Viridiplantae</taxon>
        <taxon>Chlorophyta</taxon>
        <taxon>Mamiellophyceae</taxon>
        <taxon>Mamiellales</taxon>
        <taxon>Mamiellaceae</taxon>
        <taxon>Micromonas</taxon>
    </lineage>
</organism>
<reference evidence="2 3" key="1">
    <citation type="journal article" date="2009" name="Science">
        <title>Green evolution and dynamic adaptations revealed by genomes of the marine picoeukaryotes Micromonas.</title>
        <authorList>
            <person name="Worden A.Z."/>
            <person name="Lee J.H."/>
            <person name="Mock T."/>
            <person name="Rouze P."/>
            <person name="Simmons M.P."/>
            <person name="Aerts A.L."/>
            <person name="Allen A.E."/>
            <person name="Cuvelier M.L."/>
            <person name="Derelle E."/>
            <person name="Everett M.V."/>
            <person name="Foulon E."/>
            <person name="Grimwood J."/>
            <person name="Gundlach H."/>
            <person name="Henrissat B."/>
            <person name="Napoli C."/>
            <person name="McDonald S.M."/>
            <person name="Parker M.S."/>
            <person name="Rombauts S."/>
            <person name="Salamov A."/>
            <person name="Von Dassow P."/>
            <person name="Badger J.H."/>
            <person name="Coutinho P.M."/>
            <person name="Demir E."/>
            <person name="Dubchak I."/>
            <person name="Gentemann C."/>
            <person name="Eikrem W."/>
            <person name="Gready J.E."/>
            <person name="John U."/>
            <person name="Lanier W."/>
            <person name="Lindquist E.A."/>
            <person name="Lucas S."/>
            <person name="Mayer K.F."/>
            <person name="Moreau H."/>
            <person name="Not F."/>
            <person name="Otillar R."/>
            <person name="Panaud O."/>
            <person name="Pangilinan J."/>
            <person name="Paulsen I."/>
            <person name="Piegu B."/>
            <person name="Poliakov A."/>
            <person name="Robbens S."/>
            <person name="Schmutz J."/>
            <person name="Toulza E."/>
            <person name="Wyss T."/>
            <person name="Zelensky A."/>
            <person name="Zhou K."/>
            <person name="Armbrust E.V."/>
            <person name="Bhattacharya D."/>
            <person name="Goodenough U.W."/>
            <person name="Van de Peer Y."/>
            <person name="Grigoriev I.V."/>
        </authorList>
    </citation>
    <scope>NUCLEOTIDE SEQUENCE [LARGE SCALE GENOMIC DNA]</scope>
    <source>
        <strain evidence="3">RCC299 / NOUM17</strain>
    </source>
</reference>
<dbReference type="OrthoDB" id="495620at2759"/>
<feature type="transmembrane region" description="Helical" evidence="1">
    <location>
        <begin position="231"/>
        <end position="251"/>
    </location>
</feature>
<evidence type="ECO:0000313" key="3">
    <source>
        <dbReference type="Proteomes" id="UP000002009"/>
    </source>
</evidence>
<keyword evidence="1" id="KW-1133">Transmembrane helix</keyword>
<dbReference type="AlphaFoldDB" id="C1FFT0"/>
<feature type="transmembrane region" description="Helical" evidence="1">
    <location>
        <begin position="483"/>
        <end position="506"/>
    </location>
</feature>
<feature type="transmembrane region" description="Helical" evidence="1">
    <location>
        <begin position="420"/>
        <end position="441"/>
    </location>
</feature>
<keyword evidence="1" id="KW-0472">Membrane</keyword>
<feature type="transmembrane region" description="Helical" evidence="1">
    <location>
        <begin position="378"/>
        <end position="400"/>
    </location>
</feature>
<dbReference type="EMBL" id="CP001575">
    <property type="protein sequence ID" value="ACO69135.1"/>
    <property type="molecule type" value="Genomic_DNA"/>
</dbReference>
<dbReference type="Proteomes" id="UP000002009">
    <property type="component" value="Chromosome 8"/>
</dbReference>
<proteinExistence type="predicted"/>
<keyword evidence="3" id="KW-1185">Reference proteome</keyword>
<evidence type="ECO:0000256" key="1">
    <source>
        <dbReference type="SAM" id="Phobius"/>
    </source>
</evidence>
<evidence type="ECO:0008006" key="4">
    <source>
        <dbReference type="Google" id="ProtNLM"/>
    </source>
</evidence>
<protein>
    <recommendedName>
        <fullName evidence="4">Transmembrane protein</fullName>
    </recommendedName>
</protein>
<name>C1FFT0_MICCC</name>
<accession>C1FFT0</accession>
<dbReference type="InParanoid" id="C1FFT0"/>
<dbReference type="KEGG" id="mis:MICPUN_60619"/>
<sequence>MRSAVYAKDLVDDDYGDDSYGEMQRATPPELADAHRRVPEAAPPDAMFHSKRTSTLRAVTNAWWSHMKYILPFSIGVIMVIYSLMYYAHAKCTASLTREAFELGGQSEITRRWMRCFTPNFSDDEFRPLNSFGDFSVYVIRYTKMWSVFSADNNFFVHMFAWNLLARNRTWKTRLYFVWFAIFYVTPLIDYQVTGYRHMTSWYVQIGCQVFGWITCLAAKETRDMPTMSWWFVYHGMAGITYIFALRNLAIGDDDSYSLKLKLLVRFVFDPLMWEAMKTAQRHVAMMNPSPGPGLNTAGIMAPIVSQAVYSRLLLFLLTNDGKVSVITLQLIISLNELMMKLTLKHRDGFFTRTVMGTMAGDALLSSSKMDELHAVSCLADVFCELGAIAFITPLMVVFNLPSTGDLPDGKTRTSNYDDMAWICFQLAAMEIGMSFVNTFAQYRFHSIDIGRVFKKSEAAYRREVKLSRPNGRGGRTYLSYKFLVYTVMAVFFATCALNTVMGTMWTLRMCPRVRKDGHVYFRACLPTEEKHLPGGSSVKGPGILAYNFDWPPWKSPYAVDTSNQTYTYEQFRSEL</sequence>
<feature type="transmembrane region" description="Helical" evidence="1">
    <location>
        <begin position="69"/>
        <end position="88"/>
    </location>
</feature>
<keyword evidence="1" id="KW-0812">Transmembrane</keyword>
<evidence type="ECO:0000313" key="2">
    <source>
        <dbReference type="EMBL" id="ACO69135.1"/>
    </source>
</evidence>
<feature type="transmembrane region" description="Helical" evidence="1">
    <location>
        <begin position="175"/>
        <end position="194"/>
    </location>
</feature>
<dbReference type="GeneID" id="8245512"/>
<gene>
    <name evidence="2" type="ORF">MICPUN_60619</name>
</gene>
<dbReference type="RefSeq" id="XP_002507877.1">
    <property type="nucleotide sequence ID" value="XM_002507831.1"/>
</dbReference>
<dbReference type="OMA" id="KYLCPRI"/>